<feature type="transmembrane region" description="Helical" evidence="6">
    <location>
        <begin position="333"/>
        <end position="353"/>
    </location>
</feature>
<reference evidence="8" key="1">
    <citation type="submission" date="2020-05" db="EMBL/GenBank/DDBJ databases">
        <authorList>
            <person name="Chiriac C."/>
            <person name="Salcher M."/>
            <person name="Ghai R."/>
            <person name="Kavagutti S V."/>
        </authorList>
    </citation>
    <scope>NUCLEOTIDE SEQUENCE</scope>
</reference>
<gene>
    <name evidence="8" type="ORF">UFOPK3331_01600</name>
</gene>
<feature type="transmembrane region" description="Helical" evidence="6">
    <location>
        <begin position="289"/>
        <end position="306"/>
    </location>
</feature>
<dbReference type="SUPFAM" id="SSF82866">
    <property type="entry name" value="Multidrug efflux transporter AcrB transmembrane domain"/>
    <property type="match status" value="2"/>
</dbReference>
<keyword evidence="4 6" id="KW-1133">Transmembrane helix</keyword>
<dbReference type="PANTHER" id="PTHR33406:SF13">
    <property type="entry name" value="MEMBRANE PROTEIN YDFJ"/>
    <property type="match status" value="1"/>
</dbReference>
<dbReference type="Gene3D" id="1.20.1640.10">
    <property type="entry name" value="Multidrug efflux transporter AcrB transmembrane domain"/>
    <property type="match status" value="2"/>
</dbReference>
<feature type="transmembrane region" description="Helical" evidence="6">
    <location>
        <begin position="585"/>
        <end position="604"/>
    </location>
</feature>
<dbReference type="AlphaFoldDB" id="A0A6J5ZWH1"/>
<protein>
    <submittedName>
        <fullName evidence="8">Unannotated protein</fullName>
    </submittedName>
</protein>
<dbReference type="PANTHER" id="PTHR33406">
    <property type="entry name" value="MEMBRANE PROTEIN MJ1562-RELATED"/>
    <property type="match status" value="1"/>
</dbReference>
<keyword evidence="5 6" id="KW-0472">Membrane</keyword>
<evidence type="ECO:0000256" key="6">
    <source>
        <dbReference type="SAM" id="Phobius"/>
    </source>
</evidence>
<feature type="transmembrane region" description="Helical" evidence="6">
    <location>
        <begin position="263"/>
        <end position="283"/>
    </location>
</feature>
<name>A0A6J5ZWH1_9ZZZZ</name>
<sequence>MNFQRRAKAIVDATRPVPTAPTSQQLGGLGRMGRFVAKHHRLVALVWLVIIVAAGYLNVAFAGKTSDSFSVPGTNSQAAYDLLNEKFPSQNAATANLVFWVPQGQVLTSPQNAAAVASIVAAVQKVDGVAPNSVLDPILAGAKAVKLGLGNIPTFLSPDSQIAYTSVTFSDTVLELMNQFPPNGEKVATDYPNPYNELQTAINSVNAGDVEVKIGGAIADTWNQPVSWWGSHADEVGLGLGAILLLVAFGSIFGMAIPISTALFGAITAGGLVLLLADFITVSSAAPKVTLMIAIGVGLDYSLLIVTRYRQFLKDGYQVNDAVGMALATAGKAAMFAGITVAIALLGLLLVPIPLVRTLGVAAAIGVGVMILAALTLLPALFGLAGHKIDSFRFPFAFKDTSADPESSFWGKFATRTSKRPWTALVVGTIVLLICAIPFLSIDFGMPDDSSMPTNLSQQQAFVLMNEGFGQGVNAPLIVVASVPGATAATLPATLQPLTTELGIGKPSGTVPGVQYAVGPILNAAGDAAIYQVIPSSGPNSNETQTLVSNLRKGIKAETAGTNIEAYVGGTTATLIDLTALVVKYLPYVVGAVVLGAFILLVMVFRSILVPLKAALMNLISIAAAYGIVVAVFQWGWAKSLVGLHTTIPIVSFVPLIMFVILFGLSMDYEVFLMSRIREEWDTYHEPRKSVVLGVANTARVITTAALIMIAVFFSFVTIKNPTVQVLGFGMAVAVLLDSTIVRMVLVPAIMELFGKAAWWFPKWLEWLPKLNIEGSPELLKSEQANEAAMASSTSSTTEN</sequence>
<feature type="transmembrane region" description="Helical" evidence="6">
    <location>
        <begin position="42"/>
        <end position="62"/>
    </location>
</feature>
<feature type="transmembrane region" description="Helical" evidence="6">
    <location>
        <begin position="422"/>
        <end position="442"/>
    </location>
</feature>
<feature type="transmembrane region" description="Helical" evidence="6">
    <location>
        <begin position="726"/>
        <end position="746"/>
    </location>
</feature>
<evidence type="ECO:0000256" key="5">
    <source>
        <dbReference type="ARBA" id="ARBA00023136"/>
    </source>
</evidence>
<organism evidence="8">
    <name type="scientific">freshwater metagenome</name>
    <dbReference type="NCBI Taxonomy" id="449393"/>
    <lineage>
        <taxon>unclassified sequences</taxon>
        <taxon>metagenomes</taxon>
        <taxon>ecological metagenomes</taxon>
    </lineage>
</organism>
<keyword evidence="2" id="KW-1003">Cell membrane</keyword>
<evidence type="ECO:0000256" key="2">
    <source>
        <dbReference type="ARBA" id="ARBA00022475"/>
    </source>
</evidence>
<feature type="transmembrane region" description="Helical" evidence="6">
    <location>
        <begin position="690"/>
        <end position="714"/>
    </location>
</feature>
<evidence type="ECO:0000256" key="1">
    <source>
        <dbReference type="ARBA" id="ARBA00004651"/>
    </source>
</evidence>
<feature type="transmembrane region" description="Helical" evidence="6">
    <location>
        <begin position="650"/>
        <end position="669"/>
    </location>
</feature>
<comment type="subcellular location">
    <subcellularLocation>
        <location evidence="1">Cell membrane</location>
        <topology evidence="1">Multi-pass membrane protein</topology>
    </subcellularLocation>
</comment>
<feature type="transmembrane region" description="Helical" evidence="6">
    <location>
        <begin position="236"/>
        <end position="256"/>
    </location>
</feature>
<proteinExistence type="predicted"/>
<accession>A0A6J5ZWH1</accession>
<feature type="transmembrane region" description="Helical" evidence="6">
    <location>
        <begin position="359"/>
        <end position="384"/>
    </location>
</feature>
<keyword evidence="3 6" id="KW-0812">Transmembrane</keyword>
<dbReference type="EMBL" id="CAESAL010000077">
    <property type="protein sequence ID" value="CAB4345702.1"/>
    <property type="molecule type" value="Genomic_DNA"/>
</dbReference>
<dbReference type="GO" id="GO:0005886">
    <property type="term" value="C:plasma membrane"/>
    <property type="evidence" value="ECO:0007669"/>
    <property type="project" value="UniProtKB-SubCell"/>
</dbReference>
<dbReference type="Pfam" id="PF03176">
    <property type="entry name" value="MMPL"/>
    <property type="match status" value="2"/>
</dbReference>
<dbReference type="InterPro" id="IPR000731">
    <property type="entry name" value="SSD"/>
</dbReference>
<evidence type="ECO:0000313" key="8">
    <source>
        <dbReference type="EMBL" id="CAB4345702.1"/>
    </source>
</evidence>
<evidence type="ECO:0000259" key="7">
    <source>
        <dbReference type="PROSITE" id="PS50156"/>
    </source>
</evidence>
<dbReference type="InterPro" id="IPR004869">
    <property type="entry name" value="MMPL_dom"/>
</dbReference>
<dbReference type="InterPro" id="IPR050545">
    <property type="entry name" value="Mycobact_MmpL"/>
</dbReference>
<feature type="transmembrane region" description="Helical" evidence="6">
    <location>
        <begin position="616"/>
        <end position="638"/>
    </location>
</feature>
<dbReference type="PROSITE" id="PS50156">
    <property type="entry name" value="SSD"/>
    <property type="match status" value="1"/>
</dbReference>
<feature type="domain" description="SSD" evidence="7">
    <location>
        <begin position="259"/>
        <end position="384"/>
    </location>
</feature>
<evidence type="ECO:0000256" key="4">
    <source>
        <dbReference type="ARBA" id="ARBA00022989"/>
    </source>
</evidence>
<evidence type="ECO:0000256" key="3">
    <source>
        <dbReference type="ARBA" id="ARBA00022692"/>
    </source>
</evidence>